<dbReference type="GO" id="GO:0016853">
    <property type="term" value="F:isomerase activity"/>
    <property type="evidence" value="ECO:0007669"/>
    <property type="project" value="UniProtKB-KW"/>
</dbReference>
<accession>A0ABW0QBW1</accession>
<dbReference type="InterPro" id="IPR050312">
    <property type="entry name" value="IolE/XylAMocC-like"/>
</dbReference>
<name>A0ABW0QBW1_9BURK</name>
<dbReference type="SUPFAM" id="SSF51658">
    <property type="entry name" value="Xylose isomerase-like"/>
    <property type="match status" value="1"/>
</dbReference>
<feature type="domain" description="Xylose isomerase-like TIM barrel" evidence="1">
    <location>
        <begin position="23"/>
        <end position="265"/>
    </location>
</feature>
<organism evidence="2 3">
    <name type="scientific">Polaromonas jejuensis</name>
    <dbReference type="NCBI Taxonomy" id="457502"/>
    <lineage>
        <taxon>Bacteria</taxon>
        <taxon>Pseudomonadati</taxon>
        <taxon>Pseudomonadota</taxon>
        <taxon>Betaproteobacteria</taxon>
        <taxon>Burkholderiales</taxon>
        <taxon>Comamonadaceae</taxon>
        <taxon>Polaromonas</taxon>
    </lineage>
</organism>
<dbReference type="PANTHER" id="PTHR12110:SF48">
    <property type="entry name" value="BLL3656 PROTEIN"/>
    <property type="match status" value="1"/>
</dbReference>
<protein>
    <submittedName>
        <fullName evidence="2">Sugar phosphate isomerase/epimerase family protein</fullName>
    </submittedName>
</protein>
<proteinExistence type="predicted"/>
<dbReference type="Pfam" id="PF01261">
    <property type="entry name" value="AP_endonuc_2"/>
    <property type="match status" value="1"/>
</dbReference>
<keyword evidence="2" id="KW-0413">Isomerase</keyword>
<reference evidence="3" key="1">
    <citation type="journal article" date="2019" name="Int. J. Syst. Evol. Microbiol.">
        <title>The Global Catalogue of Microorganisms (GCM) 10K type strain sequencing project: providing services to taxonomists for standard genome sequencing and annotation.</title>
        <authorList>
            <consortium name="The Broad Institute Genomics Platform"/>
            <consortium name="The Broad Institute Genome Sequencing Center for Infectious Disease"/>
            <person name="Wu L."/>
            <person name="Ma J."/>
        </authorList>
    </citation>
    <scope>NUCLEOTIDE SEQUENCE [LARGE SCALE GENOMIC DNA]</scope>
    <source>
        <strain evidence="3">CGMCC 4.7277</strain>
    </source>
</reference>
<comment type="caution">
    <text evidence="2">The sequence shown here is derived from an EMBL/GenBank/DDBJ whole genome shotgun (WGS) entry which is preliminary data.</text>
</comment>
<evidence type="ECO:0000313" key="3">
    <source>
        <dbReference type="Proteomes" id="UP001596084"/>
    </source>
</evidence>
<dbReference type="InterPro" id="IPR036237">
    <property type="entry name" value="Xyl_isomerase-like_sf"/>
</dbReference>
<dbReference type="Proteomes" id="UP001596084">
    <property type="component" value="Unassembled WGS sequence"/>
</dbReference>
<dbReference type="Gene3D" id="3.20.20.150">
    <property type="entry name" value="Divalent-metal-dependent TIM barrel enzymes"/>
    <property type="match status" value="1"/>
</dbReference>
<keyword evidence="3" id="KW-1185">Reference proteome</keyword>
<evidence type="ECO:0000259" key="1">
    <source>
        <dbReference type="Pfam" id="PF01261"/>
    </source>
</evidence>
<gene>
    <name evidence="2" type="ORF">ACFPP7_14720</name>
</gene>
<dbReference type="EMBL" id="JBHSMX010000023">
    <property type="protein sequence ID" value="MFC5522153.1"/>
    <property type="molecule type" value="Genomic_DNA"/>
</dbReference>
<dbReference type="InterPro" id="IPR013022">
    <property type="entry name" value="Xyl_isomerase-like_TIM-brl"/>
</dbReference>
<dbReference type="PANTHER" id="PTHR12110">
    <property type="entry name" value="HYDROXYPYRUVATE ISOMERASE"/>
    <property type="match status" value="1"/>
</dbReference>
<evidence type="ECO:0000313" key="2">
    <source>
        <dbReference type="EMBL" id="MFC5522153.1"/>
    </source>
</evidence>
<sequence>MSRIYSLAYLTSNTLTPPQAVRLAGELGYAYVGLRLLPNAAGAPQQFLIGQPEVLRETVAAQRDTGVGVFDLEIIRIAEGFDARSYQPLFEAGAALKAKAVLVAGDDTNEARLAEGYARLCEAMRPYGMTADLEFMPWTAVPDAKAALRIIHAAGRPDNAGILVDALHVARSNTTLDDLRTIPRELLHYAQICDAPTQAQRGRPFSVEEMIHTARCERLMPGEGGIALQALFDALPPDLPISVEVVHLDRMAQIGQTEWARQALAASRALLEPQA</sequence>
<dbReference type="RefSeq" id="WP_068834134.1">
    <property type="nucleotide sequence ID" value="NZ_JBHSMX010000023.1"/>
</dbReference>